<dbReference type="OrthoDB" id="427452at2759"/>
<dbReference type="InterPro" id="IPR044677">
    <property type="entry name" value="SLC25A3/Pic2/Mir1-like"/>
</dbReference>
<comment type="subcellular location">
    <subcellularLocation>
        <location evidence="1">Mitochondrion inner membrane</location>
        <topology evidence="1">Multi-pass membrane protein</topology>
    </subcellularLocation>
</comment>
<dbReference type="GO" id="GO:0005743">
    <property type="term" value="C:mitochondrial inner membrane"/>
    <property type="evidence" value="ECO:0007669"/>
    <property type="project" value="UniProtKB-SubCell"/>
</dbReference>
<protein>
    <submittedName>
        <fullName evidence="10">Mitochondrial phosphate carrier protein 1 mitochondrial</fullName>
    </submittedName>
</protein>
<dbReference type="EMBL" id="PJQY01002471">
    <property type="protein sequence ID" value="PQP93311.1"/>
    <property type="molecule type" value="Genomic_DNA"/>
</dbReference>
<keyword evidence="4" id="KW-0812">Transmembrane</keyword>
<reference evidence="10 11" key="1">
    <citation type="submission" date="2018-02" db="EMBL/GenBank/DDBJ databases">
        <title>Draft genome of wild Prunus yedoensis var. nudiflora.</title>
        <authorList>
            <person name="Baek S."/>
            <person name="Kim J.-H."/>
            <person name="Choi K."/>
            <person name="Kim G.-B."/>
            <person name="Cho A."/>
            <person name="Jang H."/>
            <person name="Shin C.-H."/>
            <person name="Yu H.-J."/>
            <person name="Mun J.-H."/>
        </authorList>
    </citation>
    <scope>NUCLEOTIDE SEQUENCE [LARGE SCALE GENOMIC DNA]</scope>
    <source>
        <strain evidence="11">cv. Jeju island</strain>
        <tissue evidence="10">Leaf</tissue>
    </source>
</reference>
<dbReference type="InterPro" id="IPR023395">
    <property type="entry name" value="MCP_dom_sf"/>
</dbReference>
<dbReference type="AlphaFoldDB" id="A0A314XHR5"/>
<evidence type="ECO:0000256" key="9">
    <source>
        <dbReference type="ARBA" id="ARBA00023136"/>
    </source>
</evidence>
<dbReference type="STRING" id="2094558.A0A314XHR5"/>
<evidence type="ECO:0000256" key="1">
    <source>
        <dbReference type="ARBA" id="ARBA00004448"/>
    </source>
</evidence>
<evidence type="ECO:0000313" key="10">
    <source>
        <dbReference type="EMBL" id="PQP93311.1"/>
    </source>
</evidence>
<evidence type="ECO:0000256" key="6">
    <source>
        <dbReference type="ARBA" id="ARBA00022792"/>
    </source>
</evidence>
<gene>
    <name evidence="10" type="ORF">Pyn_14154</name>
</gene>
<keyword evidence="8" id="KW-0496">Mitochondrion</keyword>
<keyword evidence="7" id="KW-1133">Transmembrane helix</keyword>
<organism evidence="10 11">
    <name type="scientific">Prunus yedoensis var. nudiflora</name>
    <dbReference type="NCBI Taxonomy" id="2094558"/>
    <lineage>
        <taxon>Eukaryota</taxon>
        <taxon>Viridiplantae</taxon>
        <taxon>Streptophyta</taxon>
        <taxon>Embryophyta</taxon>
        <taxon>Tracheophyta</taxon>
        <taxon>Spermatophyta</taxon>
        <taxon>Magnoliopsida</taxon>
        <taxon>eudicotyledons</taxon>
        <taxon>Gunneridae</taxon>
        <taxon>Pentapetalae</taxon>
        <taxon>rosids</taxon>
        <taxon>fabids</taxon>
        <taxon>Rosales</taxon>
        <taxon>Rosaceae</taxon>
        <taxon>Amygdaloideae</taxon>
        <taxon>Amygdaleae</taxon>
        <taxon>Prunus</taxon>
    </lineage>
</organism>
<comment type="similarity">
    <text evidence="2">Belongs to the mitochondrial carrier (TC 2.A.29) family.</text>
</comment>
<evidence type="ECO:0000256" key="7">
    <source>
        <dbReference type="ARBA" id="ARBA00022989"/>
    </source>
</evidence>
<accession>A0A314XHR5</accession>
<evidence type="ECO:0000313" key="11">
    <source>
        <dbReference type="Proteomes" id="UP000250321"/>
    </source>
</evidence>
<dbReference type="GO" id="GO:1990547">
    <property type="term" value="P:mitochondrial phosphate ion transmembrane transport"/>
    <property type="evidence" value="ECO:0007669"/>
    <property type="project" value="InterPro"/>
</dbReference>
<keyword evidence="3" id="KW-0813">Transport</keyword>
<evidence type="ECO:0000256" key="4">
    <source>
        <dbReference type="ARBA" id="ARBA00022692"/>
    </source>
</evidence>
<evidence type="ECO:0000256" key="3">
    <source>
        <dbReference type="ARBA" id="ARBA00022448"/>
    </source>
</evidence>
<dbReference type="GO" id="GO:0005315">
    <property type="term" value="F:phosphate transmembrane transporter activity"/>
    <property type="evidence" value="ECO:0007669"/>
    <property type="project" value="InterPro"/>
</dbReference>
<name>A0A314XHR5_PRUYE</name>
<proteinExistence type="inferred from homology"/>
<dbReference type="SUPFAM" id="SSF103506">
    <property type="entry name" value="Mitochondrial carrier"/>
    <property type="match status" value="1"/>
</dbReference>
<evidence type="ECO:0000256" key="8">
    <source>
        <dbReference type="ARBA" id="ARBA00023128"/>
    </source>
</evidence>
<dbReference type="PANTHER" id="PTHR45671">
    <property type="entry name" value="SOLUTE CARRIER FAMILY 25 (MITOCHONDRIAL CARRIER PHOSPHATE CARRIER), MEMBER 3, LIKE-RELATED-RELATED"/>
    <property type="match status" value="1"/>
</dbReference>
<keyword evidence="11" id="KW-1185">Reference proteome</keyword>
<keyword evidence="9" id="KW-0472">Membrane</keyword>
<comment type="caution">
    <text evidence="10">The sequence shown here is derived from an EMBL/GenBank/DDBJ whole genome shotgun (WGS) entry which is preliminary data.</text>
</comment>
<sequence length="78" mass="8716">MFTTFEHSVDLIYHKVMQRRKEDCSRAQQLGVTCLAAYAAGAVGTVISNPADNIVSSLYNKKANNVMQAFQWRAYQAS</sequence>
<dbReference type="Proteomes" id="UP000250321">
    <property type="component" value="Unassembled WGS sequence"/>
</dbReference>
<keyword evidence="6" id="KW-0999">Mitochondrion inner membrane</keyword>
<evidence type="ECO:0000256" key="2">
    <source>
        <dbReference type="ARBA" id="ARBA00006375"/>
    </source>
</evidence>
<evidence type="ECO:0000256" key="5">
    <source>
        <dbReference type="ARBA" id="ARBA00022737"/>
    </source>
</evidence>
<keyword evidence="5" id="KW-0677">Repeat</keyword>
<dbReference type="PANTHER" id="PTHR45671:SF4">
    <property type="entry name" value="MITOCHONDRIAL PHOSPHATE CARRIER PROTEIN 1, MITOCHONDRIAL"/>
    <property type="match status" value="1"/>
</dbReference>